<dbReference type="SUPFAM" id="SSF103473">
    <property type="entry name" value="MFS general substrate transporter"/>
    <property type="match status" value="1"/>
</dbReference>
<reference evidence="2 3" key="1">
    <citation type="submission" date="2020-02" db="EMBL/GenBank/DDBJ databases">
        <authorList>
            <person name="Ferguson B K."/>
        </authorList>
    </citation>
    <scope>NUCLEOTIDE SEQUENCE [LARGE SCALE GENOMIC DNA]</scope>
</reference>
<gene>
    <name evidence="2" type="ORF">NTEN_LOCUS17414</name>
</gene>
<keyword evidence="3" id="KW-1185">Reference proteome</keyword>
<organism evidence="2 3">
    <name type="scientific">Nesidiocoris tenuis</name>
    <dbReference type="NCBI Taxonomy" id="355587"/>
    <lineage>
        <taxon>Eukaryota</taxon>
        <taxon>Metazoa</taxon>
        <taxon>Ecdysozoa</taxon>
        <taxon>Arthropoda</taxon>
        <taxon>Hexapoda</taxon>
        <taxon>Insecta</taxon>
        <taxon>Pterygota</taxon>
        <taxon>Neoptera</taxon>
        <taxon>Paraneoptera</taxon>
        <taxon>Hemiptera</taxon>
        <taxon>Heteroptera</taxon>
        <taxon>Panheteroptera</taxon>
        <taxon>Cimicomorpha</taxon>
        <taxon>Miridae</taxon>
        <taxon>Dicyphina</taxon>
        <taxon>Nesidiocoris</taxon>
    </lineage>
</organism>
<feature type="transmembrane region" description="Helical" evidence="1">
    <location>
        <begin position="182"/>
        <end position="202"/>
    </location>
</feature>
<dbReference type="AlphaFoldDB" id="A0A6H5H5U9"/>
<feature type="transmembrane region" description="Helical" evidence="1">
    <location>
        <begin position="113"/>
        <end position="135"/>
    </location>
</feature>
<keyword evidence="1" id="KW-0472">Membrane</keyword>
<keyword evidence="1" id="KW-0812">Transmembrane</keyword>
<dbReference type="Gene3D" id="1.20.1250.20">
    <property type="entry name" value="MFS general substrate transporter like domains"/>
    <property type="match status" value="2"/>
</dbReference>
<feature type="transmembrane region" description="Helical" evidence="1">
    <location>
        <begin position="51"/>
        <end position="70"/>
    </location>
</feature>
<dbReference type="EMBL" id="CADCXU010025627">
    <property type="protein sequence ID" value="CAB0012715.1"/>
    <property type="molecule type" value="Genomic_DNA"/>
</dbReference>
<feature type="transmembrane region" description="Helical" evidence="1">
    <location>
        <begin position="214"/>
        <end position="234"/>
    </location>
</feature>
<evidence type="ECO:0000313" key="2">
    <source>
        <dbReference type="EMBL" id="CAB0012715.1"/>
    </source>
</evidence>
<name>A0A6H5H5U9_9HEMI</name>
<evidence type="ECO:0000313" key="3">
    <source>
        <dbReference type="Proteomes" id="UP000479000"/>
    </source>
</evidence>
<proteinExistence type="predicted"/>
<sequence>MSFSEHGEALWPKFGKISIAVEGFIYYSHYSCKIVIHDMSKWFEMPSVHSGMHETVLLLSGVFSFILGYLADNVAGKYQIVFLTYIFTSIPLLVGTMSVLYPHISPYWRSQVFIYSVYCWFPFFAVEATRVALISEQFKLPQSLRSLKLFFFLFMLSRYAGSGVAGLLMKVEQYFGGSDMQLVIRLAMLVFVVFSYVMLLLFMKKKIRRKRIEVGIVDNVIACIVSALYNRAFARRKMPANTKWIDYSDAKHYKETKDSAVQLTQMSLIFLPFSLFFGLNEYLDVIWMEQNDWIARKDENFISGLSMITIYHAVDIIFIPVFEYLIEFVAPKTCSIILTDLQLIGSAIFLLGLAYLSTTILQSSIENGNEYHDPALPTVRFFNTMYANVTLNTPFAPMVILEPGNAFEALNVSPSKIIKEKEQLKFPAMISSELNGSLPYKQEDHTMLTVDDGATTSFLITADGVVTLPPLADYSDLSSVIDFIHGATGDVRAEIRLRKITDSHGHEHGRSHGGHGNILVDERDDIRTVLHNYLAQNRLRVPKGNWEISFKTQETELSRRNVTFLPRTVYYIFLWRNPQGRVEFHMGSSNKAQPAVIWHALPQIVLRSLADGIGKISTYYFTYTQSPRKLRATAFGVLYFAQYAFPGIFGLLASLWVQGLTAFTLSIYTFVAFIALILFIYFSLKYEEI</sequence>
<feature type="transmembrane region" description="Helical" evidence="1">
    <location>
        <begin position="637"/>
        <end position="657"/>
    </location>
</feature>
<feature type="transmembrane region" description="Helical" evidence="1">
    <location>
        <begin position="147"/>
        <end position="170"/>
    </location>
</feature>
<accession>A0A6H5H5U9</accession>
<feature type="transmembrane region" description="Helical" evidence="1">
    <location>
        <begin position="82"/>
        <end position="101"/>
    </location>
</feature>
<protein>
    <submittedName>
        <fullName evidence="2">Uncharacterized protein</fullName>
    </submittedName>
</protein>
<feature type="transmembrane region" description="Helical" evidence="1">
    <location>
        <begin position="341"/>
        <end position="361"/>
    </location>
</feature>
<dbReference type="InterPro" id="IPR036259">
    <property type="entry name" value="MFS_trans_sf"/>
</dbReference>
<dbReference type="OrthoDB" id="10564011at2759"/>
<dbReference type="Proteomes" id="UP000479000">
    <property type="component" value="Unassembled WGS sequence"/>
</dbReference>
<feature type="transmembrane region" description="Helical" evidence="1">
    <location>
        <begin position="300"/>
        <end position="321"/>
    </location>
</feature>
<feature type="transmembrane region" description="Helical" evidence="1">
    <location>
        <begin position="663"/>
        <end position="684"/>
    </location>
</feature>
<keyword evidence="1" id="KW-1133">Transmembrane helix</keyword>
<feature type="transmembrane region" description="Helical" evidence="1">
    <location>
        <begin position="260"/>
        <end position="279"/>
    </location>
</feature>
<evidence type="ECO:0000256" key="1">
    <source>
        <dbReference type="SAM" id="Phobius"/>
    </source>
</evidence>